<dbReference type="OMA" id="INVHENG"/>
<evidence type="ECO:0000313" key="2">
    <source>
        <dbReference type="EMBL" id="ACO70279.1"/>
    </source>
</evidence>
<dbReference type="GO" id="GO:0006801">
    <property type="term" value="P:superoxide metabolic process"/>
    <property type="evidence" value="ECO:0007669"/>
    <property type="project" value="InterPro"/>
</dbReference>
<dbReference type="EMBL" id="CP001577">
    <property type="protein sequence ID" value="ACO70279.1"/>
    <property type="molecule type" value="Genomic_DNA"/>
</dbReference>
<dbReference type="InterPro" id="IPR024134">
    <property type="entry name" value="SOD_Cu/Zn_/chaperone"/>
</dbReference>
<proteinExistence type="predicted"/>
<dbReference type="OrthoDB" id="2015551at2759"/>
<dbReference type="InParanoid" id="C1FJ18"/>
<dbReference type="Pfam" id="PF00080">
    <property type="entry name" value="Sod_Cu"/>
    <property type="match status" value="1"/>
</dbReference>
<gene>
    <name evidence="2" type="ORF">MICPUN_76806</name>
</gene>
<feature type="domain" description="Superoxide dismutase copper/zinc binding" evidence="1">
    <location>
        <begin position="2"/>
        <end position="122"/>
    </location>
</feature>
<sequence>EKVQITASLQGLAPGLHAINIHENGNVECADGSCTGASWNPQDRPHGGPNSLKKHIGDLGNVTANDSGAVEDTFKDQYIALRDGKNMFNVAGRSIVVRQGADDFTTQSDDGGAGKILAYGTIK</sequence>
<dbReference type="InterPro" id="IPR001424">
    <property type="entry name" value="SOD_Cu_Zn_dom"/>
</dbReference>
<name>C1FJ18_MICCC</name>
<dbReference type="PANTHER" id="PTHR10003">
    <property type="entry name" value="SUPEROXIDE DISMUTASE CU-ZN -RELATED"/>
    <property type="match status" value="1"/>
</dbReference>
<keyword evidence="3" id="KW-1185">Reference proteome</keyword>
<feature type="non-terminal residue" evidence="2">
    <location>
        <position position="1"/>
    </location>
</feature>
<dbReference type="GeneID" id="8247907"/>
<evidence type="ECO:0000259" key="1">
    <source>
        <dbReference type="Pfam" id="PF00080"/>
    </source>
</evidence>
<accession>C1FJ18</accession>
<reference evidence="2 3" key="1">
    <citation type="journal article" date="2009" name="Science">
        <title>Green evolution and dynamic adaptations revealed by genomes of the marine picoeukaryotes Micromonas.</title>
        <authorList>
            <person name="Worden A.Z."/>
            <person name="Lee J.H."/>
            <person name="Mock T."/>
            <person name="Rouze P."/>
            <person name="Simmons M.P."/>
            <person name="Aerts A.L."/>
            <person name="Allen A.E."/>
            <person name="Cuvelier M.L."/>
            <person name="Derelle E."/>
            <person name="Everett M.V."/>
            <person name="Foulon E."/>
            <person name="Grimwood J."/>
            <person name="Gundlach H."/>
            <person name="Henrissat B."/>
            <person name="Napoli C."/>
            <person name="McDonald S.M."/>
            <person name="Parker M.S."/>
            <person name="Rombauts S."/>
            <person name="Salamov A."/>
            <person name="Von Dassow P."/>
            <person name="Badger J.H."/>
            <person name="Coutinho P.M."/>
            <person name="Demir E."/>
            <person name="Dubchak I."/>
            <person name="Gentemann C."/>
            <person name="Eikrem W."/>
            <person name="Gready J.E."/>
            <person name="John U."/>
            <person name="Lanier W."/>
            <person name="Lindquist E.A."/>
            <person name="Lucas S."/>
            <person name="Mayer K.F."/>
            <person name="Moreau H."/>
            <person name="Not F."/>
            <person name="Otillar R."/>
            <person name="Panaud O."/>
            <person name="Pangilinan J."/>
            <person name="Paulsen I."/>
            <person name="Piegu B."/>
            <person name="Poliakov A."/>
            <person name="Robbens S."/>
            <person name="Schmutz J."/>
            <person name="Toulza E."/>
            <person name="Wyss T."/>
            <person name="Zelensky A."/>
            <person name="Zhou K."/>
            <person name="Armbrust E.V."/>
            <person name="Bhattacharya D."/>
            <person name="Goodenough U.W."/>
            <person name="Van de Peer Y."/>
            <person name="Grigoriev I.V."/>
        </authorList>
    </citation>
    <scope>NUCLEOTIDE SEQUENCE [LARGE SCALE GENOMIC DNA]</scope>
    <source>
        <strain evidence="3">RCC299 / NOUM17</strain>
    </source>
</reference>
<dbReference type="eggNOG" id="KOG0441">
    <property type="taxonomic scope" value="Eukaryota"/>
</dbReference>
<feature type="non-terminal residue" evidence="2">
    <location>
        <position position="123"/>
    </location>
</feature>
<dbReference type="AlphaFoldDB" id="C1FJ18"/>
<dbReference type="KEGG" id="mis:MICPUN_76806"/>
<dbReference type="RefSeq" id="XP_002509021.1">
    <property type="nucleotide sequence ID" value="XM_002508975.1"/>
</dbReference>
<dbReference type="STRING" id="296587.C1FJ18"/>
<dbReference type="InterPro" id="IPR036423">
    <property type="entry name" value="SOD-like_Cu/Zn_dom_sf"/>
</dbReference>
<protein>
    <recommendedName>
        <fullName evidence="1">Superoxide dismutase copper/zinc binding domain-containing protein</fullName>
    </recommendedName>
</protein>
<dbReference type="Proteomes" id="UP000002009">
    <property type="component" value="Chromosome 12"/>
</dbReference>
<dbReference type="Gene3D" id="2.60.40.200">
    <property type="entry name" value="Superoxide dismutase, copper/zinc binding domain"/>
    <property type="match status" value="1"/>
</dbReference>
<organism evidence="2 3">
    <name type="scientific">Micromonas commoda (strain RCC299 / NOUM17 / CCMP2709)</name>
    <name type="common">Picoplanktonic green alga</name>
    <dbReference type="NCBI Taxonomy" id="296587"/>
    <lineage>
        <taxon>Eukaryota</taxon>
        <taxon>Viridiplantae</taxon>
        <taxon>Chlorophyta</taxon>
        <taxon>Mamiellophyceae</taxon>
        <taxon>Mamiellales</taxon>
        <taxon>Mamiellaceae</taxon>
        <taxon>Micromonas</taxon>
    </lineage>
</organism>
<dbReference type="GO" id="GO:0005507">
    <property type="term" value="F:copper ion binding"/>
    <property type="evidence" value="ECO:0007669"/>
    <property type="project" value="InterPro"/>
</dbReference>
<dbReference type="SUPFAM" id="SSF49329">
    <property type="entry name" value="Cu,Zn superoxide dismutase-like"/>
    <property type="match status" value="1"/>
</dbReference>
<evidence type="ECO:0000313" key="3">
    <source>
        <dbReference type="Proteomes" id="UP000002009"/>
    </source>
</evidence>